<dbReference type="Gene3D" id="1.10.357.10">
    <property type="entry name" value="Tetracycline Repressor, domain 2"/>
    <property type="match status" value="1"/>
</dbReference>
<evidence type="ECO:0000313" key="5">
    <source>
        <dbReference type="Proteomes" id="UP000593735"/>
    </source>
</evidence>
<feature type="domain" description="HTH tetR-type" evidence="3">
    <location>
        <begin position="6"/>
        <end position="66"/>
    </location>
</feature>
<dbReference type="RefSeq" id="WP_194372301.1">
    <property type="nucleotide sequence ID" value="NZ_CP063767.1"/>
</dbReference>
<organism evidence="4 5">
    <name type="scientific">Thermophilibacter immobilis</name>
    <dbReference type="NCBI Taxonomy" id="2779519"/>
    <lineage>
        <taxon>Bacteria</taxon>
        <taxon>Bacillati</taxon>
        <taxon>Actinomycetota</taxon>
        <taxon>Coriobacteriia</taxon>
        <taxon>Coriobacteriales</taxon>
        <taxon>Atopobiaceae</taxon>
        <taxon>Thermophilibacter</taxon>
    </lineage>
</organism>
<accession>A0A7S7MB62</accession>
<dbReference type="AlphaFoldDB" id="A0A7S7MB62"/>
<dbReference type="SUPFAM" id="SSF46689">
    <property type="entry name" value="Homeodomain-like"/>
    <property type="match status" value="1"/>
</dbReference>
<dbReference type="InterPro" id="IPR009057">
    <property type="entry name" value="Homeodomain-like_sf"/>
</dbReference>
<keyword evidence="5" id="KW-1185">Reference proteome</keyword>
<dbReference type="PROSITE" id="PS50977">
    <property type="entry name" value="HTH_TETR_2"/>
    <property type="match status" value="1"/>
</dbReference>
<dbReference type="GO" id="GO:0003677">
    <property type="term" value="F:DNA binding"/>
    <property type="evidence" value="ECO:0007669"/>
    <property type="project" value="UniProtKB-UniRule"/>
</dbReference>
<name>A0A7S7MB62_9ACTN</name>
<feature type="DNA-binding region" description="H-T-H motif" evidence="2">
    <location>
        <begin position="29"/>
        <end position="48"/>
    </location>
</feature>
<sequence length="178" mass="20606">MDRRQRKTRRAICDAFEDLLRQERYDAVTVSQIIERADIGRSTFYAHYETKDALLESMCDEMFAHIFKGVNKSCETHHDLRTATLEGKLAHLLYHLRDDHGGICGKLVVEREPHYTASFSEQLAELFESDLPVRPSSQPRDFVVDLLVSSFCEAVSWWLVKDPARSPEEVASWFLLPF</sequence>
<gene>
    <name evidence="4" type="ORF">INP52_03055</name>
</gene>
<evidence type="ECO:0000256" key="2">
    <source>
        <dbReference type="PROSITE-ProRule" id="PRU00335"/>
    </source>
</evidence>
<dbReference type="Pfam" id="PF00440">
    <property type="entry name" value="TetR_N"/>
    <property type="match status" value="1"/>
</dbReference>
<evidence type="ECO:0000256" key="1">
    <source>
        <dbReference type="ARBA" id="ARBA00023125"/>
    </source>
</evidence>
<dbReference type="PANTHER" id="PTHR43479">
    <property type="entry name" value="ACREF/ENVCD OPERON REPRESSOR-RELATED"/>
    <property type="match status" value="1"/>
</dbReference>
<keyword evidence="1 2" id="KW-0238">DNA-binding</keyword>
<evidence type="ECO:0000259" key="3">
    <source>
        <dbReference type="PROSITE" id="PS50977"/>
    </source>
</evidence>
<dbReference type="PANTHER" id="PTHR43479:SF23">
    <property type="entry name" value="HTH TETR-TYPE DOMAIN-CONTAINING PROTEIN"/>
    <property type="match status" value="1"/>
</dbReference>
<evidence type="ECO:0000313" key="4">
    <source>
        <dbReference type="EMBL" id="QOY61193.1"/>
    </source>
</evidence>
<dbReference type="InterPro" id="IPR001647">
    <property type="entry name" value="HTH_TetR"/>
</dbReference>
<dbReference type="Proteomes" id="UP000593735">
    <property type="component" value="Chromosome"/>
</dbReference>
<proteinExistence type="predicted"/>
<protein>
    <submittedName>
        <fullName evidence="4">TetR/AcrR family transcriptional regulator</fullName>
    </submittedName>
</protein>
<reference evidence="4 5" key="1">
    <citation type="submission" date="2020-10" db="EMBL/GenBank/DDBJ databases">
        <title>Olsenella immobilis sp.nov., isolated from the mud in a fermentation cellar used for the production of Chinese strong-flavoured liquor.</title>
        <authorList>
            <person name="Lu L."/>
        </authorList>
    </citation>
    <scope>NUCLEOTIDE SEQUENCE [LARGE SCALE GENOMIC DNA]</scope>
    <source>
        <strain evidence="4 5">LZLJ-2</strain>
    </source>
</reference>
<dbReference type="KEGG" id="tio:INP52_03055"/>
<dbReference type="EMBL" id="CP063767">
    <property type="protein sequence ID" value="QOY61193.1"/>
    <property type="molecule type" value="Genomic_DNA"/>
</dbReference>
<dbReference type="InterPro" id="IPR050624">
    <property type="entry name" value="HTH-type_Tx_Regulator"/>
</dbReference>